<feature type="signal peptide" evidence="2">
    <location>
        <begin position="1"/>
        <end position="25"/>
    </location>
</feature>
<organism evidence="3 4">
    <name type="scientific">Trichobilharzia regenti</name>
    <name type="common">Nasal bird schistosome</name>
    <dbReference type="NCBI Taxonomy" id="157069"/>
    <lineage>
        <taxon>Eukaryota</taxon>
        <taxon>Metazoa</taxon>
        <taxon>Spiralia</taxon>
        <taxon>Lophotrochozoa</taxon>
        <taxon>Platyhelminthes</taxon>
        <taxon>Trematoda</taxon>
        <taxon>Digenea</taxon>
        <taxon>Strigeidida</taxon>
        <taxon>Schistosomatoidea</taxon>
        <taxon>Schistosomatidae</taxon>
        <taxon>Trichobilharzia</taxon>
    </lineage>
</organism>
<proteinExistence type="predicted"/>
<dbReference type="GO" id="GO:0097730">
    <property type="term" value="C:non-motile cilium"/>
    <property type="evidence" value="ECO:0007669"/>
    <property type="project" value="TreeGrafter"/>
</dbReference>
<dbReference type="AlphaFoldDB" id="A0AA85JUS0"/>
<dbReference type="GO" id="GO:0034464">
    <property type="term" value="C:BBSome"/>
    <property type="evidence" value="ECO:0007669"/>
    <property type="project" value="InterPro"/>
</dbReference>
<keyword evidence="2" id="KW-0732">Signal</keyword>
<reference evidence="4" key="2">
    <citation type="submission" date="2023-11" db="UniProtKB">
        <authorList>
            <consortium name="WormBaseParasite"/>
        </authorList>
    </citation>
    <scope>IDENTIFICATION</scope>
</reference>
<dbReference type="Gene3D" id="1.25.40.10">
    <property type="entry name" value="Tetratricopeptide repeat domain"/>
    <property type="match status" value="1"/>
</dbReference>
<sequence length="498" mass="57350">MQRSKHKLNLFTFGMLACWLLNVKTITENLFTDDEMYPEANLPDFSFCEENATSLHDSHFSSKNSRQATSGLSQAVRPSNLTSKPLTGVYNLEWIEKGSGSVDTVICRTSRPMTTYYNRNQGKRTSSLQLGYSNSDPVQWIRLNLAKYAKNSEITCSLFDYLFYITKEYREALHLVKLVINLNDKNNIQKREVLSNNPFSHSDSVQTNWWWLLQQARCLYCLGLTREAECSIKMSLEQNPSVESYTLFALIAMRFNQPIRALNIYDEGLLKFPEDIDLLTGKARIYQKLNKGLQSVALYKTISQIDAMNVESLASIAMYYFYEDQPEVSLKYYKRILHYGYESSELYNNLGLCTFFTHQYDLCFSMFNQAVALSDATNTSDVYYNLSHVAINIGDLQMANQCLHIAIVNDNHHSEAYNNLGVLEHKLGNINMAKELYRTSCQLTPDLFEPHHNLTFLTEALGEMHTTFELAKTSLRLFPNHSDLQNLLFRLKEHFSLA</sequence>
<dbReference type="InterPro" id="IPR028796">
    <property type="entry name" value="BBS8"/>
</dbReference>
<name>A0AA85JUS0_TRIRE</name>
<dbReference type="PROSITE" id="PS51257">
    <property type="entry name" value="PROKAR_LIPOPROTEIN"/>
    <property type="match status" value="1"/>
</dbReference>
<evidence type="ECO:0000313" key="4">
    <source>
        <dbReference type="WBParaSite" id="TREG1_48140.1"/>
    </source>
</evidence>
<dbReference type="InterPro" id="IPR019734">
    <property type="entry name" value="TPR_rpt"/>
</dbReference>
<dbReference type="GO" id="GO:1905515">
    <property type="term" value="P:non-motile cilium assembly"/>
    <property type="evidence" value="ECO:0007669"/>
    <property type="project" value="InterPro"/>
</dbReference>
<evidence type="ECO:0008006" key="5">
    <source>
        <dbReference type="Google" id="ProtNLM"/>
    </source>
</evidence>
<dbReference type="InterPro" id="IPR011990">
    <property type="entry name" value="TPR-like_helical_dom_sf"/>
</dbReference>
<evidence type="ECO:0000256" key="1">
    <source>
        <dbReference type="PROSITE-ProRule" id="PRU00339"/>
    </source>
</evidence>
<dbReference type="WBParaSite" id="TREG1_48140.1">
    <property type="protein sequence ID" value="TREG1_48140.1"/>
    <property type="gene ID" value="TREG1_48140"/>
</dbReference>
<dbReference type="SMART" id="SM00028">
    <property type="entry name" value="TPR"/>
    <property type="match status" value="6"/>
</dbReference>
<dbReference type="PROSITE" id="PS50005">
    <property type="entry name" value="TPR"/>
    <property type="match status" value="1"/>
</dbReference>
<dbReference type="SUPFAM" id="SSF48452">
    <property type="entry name" value="TPR-like"/>
    <property type="match status" value="1"/>
</dbReference>
<dbReference type="PANTHER" id="PTHR44177:SF1">
    <property type="entry name" value="TETRATRICOPEPTIDE REPEAT PROTEIN 8"/>
    <property type="match status" value="1"/>
</dbReference>
<accession>A0AA85JUS0</accession>
<dbReference type="Proteomes" id="UP000050795">
    <property type="component" value="Unassembled WGS sequence"/>
</dbReference>
<reference evidence="3" key="1">
    <citation type="submission" date="2022-06" db="EMBL/GenBank/DDBJ databases">
        <authorList>
            <person name="Berger JAMES D."/>
            <person name="Berger JAMES D."/>
        </authorList>
    </citation>
    <scope>NUCLEOTIDE SEQUENCE [LARGE SCALE GENOMIC DNA]</scope>
</reference>
<dbReference type="Pfam" id="PF13181">
    <property type="entry name" value="TPR_8"/>
    <property type="match status" value="1"/>
</dbReference>
<keyword evidence="1" id="KW-0802">TPR repeat</keyword>
<evidence type="ECO:0000256" key="2">
    <source>
        <dbReference type="SAM" id="SignalP"/>
    </source>
</evidence>
<dbReference type="PANTHER" id="PTHR44177">
    <property type="entry name" value="TETRATRICOPEPTIDE REPEAT PROTEIN 8"/>
    <property type="match status" value="1"/>
</dbReference>
<protein>
    <recommendedName>
        <fullName evidence="5">TPR_REGION domain-containing protein</fullName>
    </recommendedName>
</protein>
<keyword evidence="3" id="KW-1185">Reference proteome</keyword>
<dbReference type="GO" id="GO:0036064">
    <property type="term" value="C:ciliary basal body"/>
    <property type="evidence" value="ECO:0007669"/>
    <property type="project" value="TreeGrafter"/>
</dbReference>
<feature type="repeat" description="TPR" evidence="1">
    <location>
        <begin position="414"/>
        <end position="447"/>
    </location>
</feature>
<evidence type="ECO:0000313" key="3">
    <source>
        <dbReference type="Proteomes" id="UP000050795"/>
    </source>
</evidence>
<feature type="chain" id="PRO_5041641835" description="TPR_REGION domain-containing protein" evidence="2">
    <location>
        <begin position="26"/>
        <end position="498"/>
    </location>
</feature>